<dbReference type="OrthoDB" id="9046662at2759"/>
<evidence type="ECO:0000256" key="8">
    <source>
        <dbReference type="ARBA" id="ARBA00023224"/>
    </source>
</evidence>
<evidence type="ECO:0000256" key="10">
    <source>
        <dbReference type="SAM" id="Phobius"/>
    </source>
</evidence>
<keyword evidence="8 9" id="KW-0807">Transducer</keyword>
<evidence type="ECO:0000259" key="11">
    <source>
        <dbReference type="PROSITE" id="PS50262"/>
    </source>
</evidence>
<evidence type="ECO:0000256" key="6">
    <source>
        <dbReference type="ARBA" id="ARBA00023136"/>
    </source>
</evidence>
<evidence type="ECO:0000256" key="3">
    <source>
        <dbReference type="ARBA" id="ARBA00022692"/>
    </source>
</evidence>
<feature type="transmembrane region" description="Helical" evidence="10">
    <location>
        <begin position="163"/>
        <end position="187"/>
    </location>
</feature>
<sequence>MTVLSTTAVMSTTTVNPFVHDVDVLAGNATFNCTGNKAVTDLLITRIILCILYVTIFSIAFVGNSLVVYVVIKNKDMQSATNLFITNLAMSDLMVNLTSLWLTPIYTYIGHWVWGSWLCYGLPLFQGTSIFISTLTLMAIAIDRYFVICRGPVFGYDLRTHMSLQLCFAIITLIWTISVLLVMPYAVHMRMIYVPEPCNFWLCIEDWAMEDLKSFYGIIVALLQFILPFVIIGKSYCQIYIFLRDRTSLVKPRNAQPSPLEEQRRRRLLRMLFTMVMLFAVCWAPFNFLNISRDLHIDGFMKPYFSIFFLSAHVISMTATCWNPLVYAWMNETFREKFIKVWPWLARFNSEAPRRPKYITDCKPAANRVNCSDLTAPAGSKKNLGSGKQVTLRQPLAATNMDCPSTSGIVSTRATSSQRIAIEEIEMNDF</sequence>
<dbReference type="InterPro" id="IPR017452">
    <property type="entry name" value="GPCR_Rhodpsn_7TM"/>
</dbReference>
<dbReference type="Pfam" id="PF00001">
    <property type="entry name" value="7tm_1"/>
    <property type="match status" value="1"/>
</dbReference>
<keyword evidence="4 10" id="KW-1133">Transmembrane helix</keyword>
<feature type="transmembrane region" description="Helical" evidence="10">
    <location>
        <begin position="306"/>
        <end position="330"/>
    </location>
</feature>
<dbReference type="GO" id="GO:0005886">
    <property type="term" value="C:plasma membrane"/>
    <property type="evidence" value="ECO:0007669"/>
    <property type="project" value="TreeGrafter"/>
</dbReference>
<evidence type="ECO:0000256" key="2">
    <source>
        <dbReference type="ARBA" id="ARBA00010663"/>
    </source>
</evidence>
<keyword evidence="3 9" id="KW-0812">Transmembrane</keyword>
<proteinExistence type="inferred from homology"/>
<dbReference type="PRINTS" id="PR01012">
    <property type="entry name" value="NRPEPTIDEYR"/>
</dbReference>
<keyword evidence="6 10" id="KW-0472">Membrane</keyword>
<dbReference type="PROSITE" id="PS50262">
    <property type="entry name" value="G_PROTEIN_RECEP_F1_2"/>
    <property type="match status" value="1"/>
</dbReference>
<dbReference type="PROSITE" id="PS00237">
    <property type="entry name" value="G_PROTEIN_RECEP_F1_1"/>
    <property type="match status" value="1"/>
</dbReference>
<dbReference type="InterPro" id="IPR000276">
    <property type="entry name" value="GPCR_Rhodpsn"/>
</dbReference>
<dbReference type="SUPFAM" id="SSF81321">
    <property type="entry name" value="Family A G protein-coupled receptor-like"/>
    <property type="match status" value="1"/>
</dbReference>
<comment type="similarity">
    <text evidence="2 9">Belongs to the G-protein coupled receptor 1 family.</text>
</comment>
<dbReference type="AlphaFoldDB" id="A0A4U8UTX1"/>
<evidence type="ECO:0000256" key="1">
    <source>
        <dbReference type="ARBA" id="ARBA00004141"/>
    </source>
</evidence>
<evidence type="ECO:0000313" key="13">
    <source>
        <dbReference type="Proteomes" id="UP000298663"/>
    </source>
</evidence>
<keyword evidence="5 9" id="KW-0297">G-protein coupled receptor</keyword>
<feature type="transmembrane region" description="Helical" evidence="10">
    <location>
        <begin position="215"/>
        <end position="243"/>
    </location>
</feature>
<dbReference type="PRINTS" id="PR00237">
    <property type="entry name" value="GPCRRHODOPSN"/>
</dbReference>
<reference evidence="12 13" key="2">
    <citation type="journal article" date="2019" name="G3 (Bethesda)">
        <title>Hybrid Assembly of the Genome of the Entomopathogenic Nematode Steinernema carpocapsae Identifies the X-Chromosome.</title>
        <authorList>
            <person name="Serra L."/>
            <person name="Macchietto M."/>
            <person name="Macias-Munoz A."/>
            <person name="McGill C.J."/>
            <person name="Rodriguez I.M."/>
            <person name="Rodriguez B."/>
            <person name="Murad R."/>
            <person name="Mortazavi A."/>
        </authorList>
    </citation>
    <scope>NUCLEOTIDE SEQUENCE [LARGE SCALE GENOMIC DNA]</scope>
    <source>
        <strain evidence="12 13">ALL</strain>
    </source>
</reference>
<reference evidence="12 13" key="1">
    <citation type="journal article" date="2015" name="Genome Biol.">
        <title>Comparative genomics of Steinernema reveals deeply conserved gene regulatory networks.</title>
        <authorList>
            <person name="Dillman A.R."/>
            <person name="Macchietto M."/>
            <person name="Porter C.F."/>
            <person name="Rogers A."/>
            <person name="Williams B."/>
            <person name="Antoshechkin I."/>
            <person name="Lee M.M."/>
            <person name="Goodwin Z."/>
            <person name="Lu X."/>
            <person name="Lewis E.E."/>
            <person name="Goodrich-Blair H."/>
            <person name="Stock S.P."/>
            <person name="Adams B.J."/>
            <person name="Sternberg P.W."/>
            <person name="Mortazavi A."/>
        </authorList>
    </citation>
    <scope>NUCLEOTIDE SEQUENCE [LARGE SCALE GENOMIC DNA]</scope>
    <source>
        <strain evidence="12 13">ALL</strain>
    </source>
</reference>
<dbReference type="CDD" id="cd15203">
    <property type="entry name" value="7tmA_NPYR-like"/>
    <property type="match status" value="1"/>
</dbReference>
<dbReference type="Gene3D" id="1.20.1070.10">
    <property type="entry name" value="Rhodopsin 7-helix transmembrane proteins"/>
    <property type="match status" value="1"/>
</dbReference>
<comment type="caution">
    <text evidence="12">The sequence shown here is derived from an EMBL/GenBank/DDBJ whole genome shotgun (WGS) entry which is preliminary data.</text>
</comment>
<feature type="domain" description="G-protein coupled receptors family 1 profile" evidence="11">
    <location>
        <begin position="63"/>
        <end position="327"/>
    </location>
</feature>
<evidence type="ECO:0000256" key="9">
    <source>
        <dbReference type="RuleBase" id="RU000688"/>
    </source>
</evidence>
<dbReference type="PANTHER" id="PTHR24235">
    <property type="entry name" value="NEUROPEPTIDE Y RECEPTOR"/>
    <property type="match status" value="1"/>
</dbReference>
<dbReference type="SMART" id="SM01381">
    <property type="entry name" value="7TM_GPCR_Srsx"/>
    <property type="match status" value="1"/>
</dbReference>
<gene>
    <name evidence="12" type="ORF">L596_003533</name>
</gene>
<dbReference type="EMBL" id="AZBU02000001">
    <property type="protein sequence ID" value="TMS36344.1"/>
    <property type="molecule type" value="Genomic_DNA"/>
</dbReference>
<name>A0A4U8UTX1_STECR</name>
<organism evidence="12 13">
    <name type="scientific">Steinernema carpocapsae</name>
    <name type="common">Entomopathogenic nematode</name>
    <dbReference type="NCBI Taxonomy" id="34508"/>
    <lineage>
        <taxon>Eukaryota</taxon>
        <taxon>Metazoa</taxon>
        <taxon>Ecdysozoa</taxon>
        <taxon>Nematoda</taxon>
        <taxon>Chromadorea</taxon>
        <taxon>Rhabditida</taxon>
        <taxon>Tylenchina</taxon>
        <taxon>Panagrolaimomorpha</taxon>
        <taxon>Strongyloidoidea</taxon>
        <taxon>Steinernematidae</taxon>
        <taxon>Steinernema</taxon>
    </lineage>
</organism>
<evidence type="ECO:0000256" key="7">
    <source>
        <dbReference type="ARBA" id="ARBA00023170"/>
    </source>
</evidence>
<accession>A0A4U8UTX1</accession>
<evidence type="ECO:0000256" key="4">
    <source>
        <dbReference type="ARBA" id="ARBA00022989"/>
    </source>
</evidence>
<feature type="transmembrane region" description="Helical" evidence="10">
    <location>
        <begin position="44"/>
        <end position="72"/>
    </location>
</feature>
<dbReference type="GO" id="GO:0004983">
    <property type="term" value="F:neuropeptide Y receptor activity"/>
    <property type="evidence" value="ECO:0007669"/>
    <property type="project" value="InterPro"/>
</dbReference>
<dbReference type="PANTHER" id="PTHR24235:SF29">
    <property type="entry name" value="GH23382P"/>
    <property type="match status" value="1"/>
</dbReference>
<dbReference type="Proteomes" id="UP000298663">
    <property type="component" value="Unassembled WGS sequence"/>
</dbReference>
<dbReference type="STRING" id="34508.A0A4U8UTX1"/>
<dbReference type="GO" id="GO:0042923">
    <property type="term" value="F:neuropeptide binding"/>
    <property type="evidence" value="ECO:0007669"/>
    <property type="project" value="TreeGrafter"/>
</dbReference>
<dbReference type="GO" id="GO:0043005">
    <property type="term" value="C:neuron projection"/>
    <property type="evidence" value="ECO:0007669"/>
    <property type="project" value="TreeGrafter"/>
</dbReference>
<feature type="transmembrane region" description="Helical" evidence="10">
    <location>
        <begin position="268"/>
        <end position="286"/>
    </location>
</feature>
<keyword evidence="13" id="KW-1185">Reference proteome</keyword>
<feature type="transmembrane region" description="Helical" evidence="10">
    <location>
        <begin position="93"/>
        <end position="114"/>
    </location>
</feature>
<protein>
    <recommendedName>
        <fullName evidence="11">G-protein coupled receptors family 1 profile domain-containing protein</fullName>
    </recommendedName>
</protein>
<evidence type="ECO:0000313" key="12">
    <source>
        <dbReference type="EMBL" id="TMS36344.1"/>
    </source>
</evidence>
<feature type="transmembrane region" description="Helical" evidence="10">
    <location>
        <begin position="120"/>
        <end position="142"/>
    </location>
</feature>
<evidence type="ECO:0000256" key="5">
    <source>
        <dbReference type="ARBA" id="ARBA00023040"/>
    </source>
</evidence>
<comment type="subcellular location">
    <subcellularLocation>
        <location evidence="1">Membrane</location>
        <topology evidence="1">Multi-pass membrane protein</topology>
    </subcellularLocation>
</comment>
<dbReference type="InterPro" id="IPR000611">
    <property type="entry name" value="NPY_rcpt"/>
</dbReference>
<keyword evidence="7 9" id="KW-0675">Receptor</keyword>